<sequence length="821" mass="93864">MTEWSDVNAVLALQRVSDALGSIKTPGNFFHSGRKEEPVSPKLRVPDVGEIHLPMTQKTVQAVIHKCRLAPYGHVQRTLVDTNMRNTWEMDPSQFQLRNSEWQTMVDEIARECVTAMGVSKRLTVHAKLYKLLIYETGGKFERHQDSEKEKGMFGTLVIMLPSKFHGGELVVHPPGNEGKPYEWRSASMYPGTKELDYAAFYANCEHEVKPVTRGYRVCLTYNLVTAPNATVKPHYDSADPDFQELSAALDTYFRTSGPRKLNSSYSSSWYARDKPKPPPTTTAERLLMFERPPLTPKLPGGFVYLLDHKYTSDGMKFELLKNRDQVVAQRLAQYCHQNHAPYGLYLCKISYCLAYDPDFDYEAEGDEKERTFTLKGSGWVNSRDDGKNSVGVPSELKDFEVDVRTEVAPVGRLDSVRFDSSQTEYSGNEGMRRENWYNNVALVVVPLRTELNLHIESGPNKFVHRMRFMPYSDSPYMETFVRSMFDNKIYNWSTGDDTFEKTIEFLLKYFPDDLDLRKSVIKCAPFVEFQPKLRLLMPDDKWEAFASELIEYVLQTEVGPVANYRAMVNLICSLLDGETDPKRIQTVFDAVALDTRKTIEKDRFSRYSTGASTHEPKIDLNVSAEELTRLLQLAAQAPDPDTLYKCISFHAASIPNVIIPAFFAFLDSRPPSTARLPESILQCAFMLREEVMADMPGPSSWKFVGLPRPKASCREWVCEDCDPLEDFITAEDEKEKRMRISGERRKHIEKYLKTHAAEHMTFKVDKTGRPHALVITKLPVNTERRAAAQKTLDRIEKLIPEGFVFDGWDKSHRILPTTQS</sequence>
<dbReference type="PANTHER" id="PTHR33099">
    <property type="entry name" value="FE2OG DIOXYGENASE DOMAIN-CONTAINING PROTEIN"/>
    <property type="match status" value="1"/>
</dbReference>
<evidence type="ECO:0000313" key="3">
    <source>
        <dbReference type="Proteomes" id="UP000794436"/>
    </source>
</evidence>
<dbReference type="Proteomes" id="UP000794436">
    <property type="component" value="Unassembled WGS sequence"/>
</dbReference>
<dbReference type="OrthoDB" id="93035at2759"/>
<proteinExistence type="predicted"/>
<feature type="domain" description="Fe2OG dioxygenase" evidence="1">
    <location>
        <begin position="124"/>
        <end position="226"/>
    </location>
</feature>
<dbReference type="InterPro" id="IPR005123">
    <property type="entry name" value="Oxoglu/Fe-dep_dioxygenase_dom"/>
</dbReference>
<name>A0A8K1FKX2_PYTOL</name>
<dbReference type="PANTHER" id="PTHR33099:SF7">
    <property type="entry name" value="MYND-TYPE DOMAIN-CONTAINING PROTEIN"/>
    <property type="match status" value="1"/>
</dbReference>
<accession>A0A8K1FKX2</accession>
<dbReference type="PROSITE" id="PS51471">
    <property type="entry name" value="FE2OG_OXY"/>
    <property type="match status" value="1"/>
</dbReference>
<evidence type="ECO:0000313" key="2">
    <source>
        <dbReference type="EMBL" id="TMW62128.1"/>
    </source>
</evidence>
<comment type="caution">
    <text evidence="2">The sequence shown here is derived from an EMBL/GenBank/DDBJ whole genome shotgun (WGS) entry which is preliminary data.</text>
</comment>
<gene>
    <name evidence="2" type="ORF">Poli38472_009621</name>
</gene>
<dbReference type="InterPro" id="IPR044862">
    <property type="entry name" value="Pro_4_hyd_alph_FE2OG_OXY"/>
</dbReference>
<protein>
    <recommendedName>
        <fullName evidence="1">Fe2OG dioxygenase domain-containing protein</fullName>
    </recommendedName>
</protein>
<reference evidence="2" key="1">
    <citation type="submission" date="2019-03" db="EMBL/GenBank/DDBJ databases">
        <title>Long read genome sequence of the mycoparasitic Pythium oligandrum ATCC 38472 isolated from sugarbeet rhizosphere.</title>
        <authorList>
            <person name="Gaulin E."/>
        </authorList>
    </citation>
    <scope>NUCLEOTIDE SEQUENCE</scope>
    <source>
        <strain evidence="2">ATCC 38472_TT</strain>
    </source>
</reference>
<dbReference type="EMBL" id="SPLM01000074">
    <property type="protein sequence ID" value="TMW62128.1"/>
    <property type="molecule type" value="Genomic_DNA"/>
</dbReference>
<dbReference type="AlphaFoldDB" id="A0A8K1FKX2"/>
<organism evidence="2 3">
    <name type="scientific">Pythium oligandrum</name>
    <name type="common">Mycoparasitic fungus</name>
    <dbReference type="NCBI Taxonomy" id="41045"/>
    <lineage>
        <taxon>Eukaryota</taxon>
        <taxon>Sar</taxon>
        <taxon>Stramenopiles</taxon>
        <taxon>Oomycota</taxon>
        <taxon>Peronosporomycetes</taxon>
        <taxon>Pythiales</taxon>
        <taxon>Pythiaceae</taxon>
        <taxon>Pythium</taxon>
    </lineage>
</organism>
<dbReference type="Pfam" id="PF13640">
    <property type="entry name" value="2OG-FeII_Oxy_3"/>
    <property type="match status" value="1"/>
</dbReference>
<keyword evidence="3" id="KW-1185">Reference proteome</keyword>
<dbReference type="Gene3D" id="2.60.120.620">
    <property type="entry name" value="q2cbj1_9rhob like domain"/>
    <property type="match status" value="1"/>
</dbReference>
<evidence type="ECO:0000259" key="1">
    <source>
        <dbReference type="PROSITE" id="PS51471"/>
    </source>
</evidence>